<dbReference type="Proteomes" id="UP000092124">
    <property type="component" value="Unassembled WGS sequence"/>
</dbReference>
<dbReference type="AlphaFoldDB" id="A0A1A6FV34"/>
<reference evidence="1 2" key="1">
    <citation type="submission" date="2016-06" db="EMBL/GenBank/DDBJ databases">
        <title>The Draft Genome Sequence and Annotation of the Desert Woodrat Neotoma lepida.</title>
        <authorList>
            <person name="Campbell M."/>
            <person name="Oakeson K.F."/>
            <person name="Yandell M."/>
            <person name="Halpert J.R."/>
            <person name="Dearing D."/>
        </authorList>
    </citation>
    <scope>NUCLEOTIDE SEQUENCE [LARGE SCALE GENOMIC DNA]</scope>
    <source>
        <strain evidence="1">417</strain>
        <tissue evidence="1">Liver</tissue>
    </source>
</reference>
<comment type="caution">
    <text evidence="1">The sequence shown here is derived from an EMBL/GenBank/DDBJ whole genome shotgun (WGS) entry which is preliminary data.</text>
</comment>
<evidence type="ECO:0000313" key="2">
    <source>
        <dbReference type="Proteomes" id="UP000092124"/>
    </source>
</evidence>
<keyword evidence="2" id="KW-1185">Reference proteome</keyword>
<sequence length="74" mass="8728">MSQLFVCLRHRKKKKKKKRHSRKSEDFMKDVEIHLPKSSSYEAVSHFRRTEGTFLLADGLPLEDSSSLQEKTKH</sequence>
<organism evidence="1 2">
    <name type="scientific">Neotoma lepida</name>
    <name type="common">Desert woodrat</name>
    <dbReference type="NCBI Taxonomy" id="56216"/>
    <lineage>
        <taxon>Eukaryota</taxon>
        <taxon>Metazoa</taxon>
        <taxon>Chordata</taxon>
        <taxon>Craniata</taxon>
        <taxon>Vertebrata</taxon>
        <taxon>Euteleostomi</taxon>
        <taxon>Mammalia</taxon>
        <taxon>Eutheria</taxon>
        <taxon>Euarchontoglires</taxon>
        <taxon>Glires</taxon>
        <taxon>Rodentia</taxon>
        <taxon>Myomorpha</taxon>
        <taxon>Muroidea</taxon>
        <taxon>Cricetidae</taxon>
        <taxon>Neotominae</taxon>
        <taxon>Neotoma</taxon>
    </lineage>
</organism>
<protein>
    <submittedName>
        <fullName evidence="1">Uncharacterized protein</fullName>
    </submittedName>
</protein>
<name>A0A1A6FV34_NEOLE</name>
<proteinExistence type="predicted"/>
<accession>A0A1A6FV34</accession>
<evidence type="ECO:0000313" key="1">
    <source>
        <dbReference type="EMBL" id="OBS57420.1"/>
    </source>
</evidence>
<dbReference type="STRING" id="56216.A0A1A6FV34"/>
<gene>
    <name evidence="1" type="ORF">A6R68_11454</name>
</gene>
<dbReference type="EMBL" id="LZPO01117102">
    <property type="protein sequence ID" value="OBS57420.1"/>
    <property type="molecule type" value="Genomic_DNA"/>
</dbReference>